<gene>
    <name evidence="1" type="ORF">DX912_00970</name>
</gene>
<evidence type="ECO:0000313" key="2">
    <source>
        <dbReference type="Proteomes" id="UP000256829"/>
    </source>
</evidence>
<organism evidence="1 2">
    <name type="scientific">Lysobacter soli</name>
    <dbReference type="NCBI Taxonomy" id="453783"/>
    <lineage>
        <taxon>Bacteria</taxon>
        <taxon>Pseudomonadati</taxon>
        <taxon>Pseudomonadota</taxon>
        <taxon>Gammaproteobacteria</taxon>
        <taxon>Lysobacterales</taxon>
        <taxon>Lysobacteraceae</taxon>
        <taxon>Lysobacter</taxon>
    </lineage>
</organism>
<sequence>MMRSLAVSTLLAACVVVAPEAFAQEEGGRFYGDRILRCESKDGEDNICPADVRGGVRLLRTLSRTDCDENKTWGVSAAGVWVKDGCRADFVLGYGGTVGSGSGSRVMRCESKGNRWTHCPAETRAGVELVRQLSKNPCMRGQNWGADARGVWVSGGCRAEFRMMVDVANEAPREIVRCDSVEKRPRHCPIDTKGGVRVFRQLSRAACIEGRSWGVDDNGIWVEDGCRAEFEIHQKPQPSNG</sequence>
<dbReference type="OrthoDB" id="6052310at2"/>
<dbReference type="RefSeq" id="WP_115840595.1">
    <property type="nucleotide sequence ID" value="NZ_CP046603.1"/>
</dbReference>
<name>A0A3D8VJ40_9GAMM</name>
<dbReference type="InterPro" id="IPR021381">
    <property type="entry name" value="DUF3011"/>
</dbReference>
<keyword evidence="2" id="KW-1185">Reference proteome</keyword>
<proteinExistence type="predicted"/>
<dbReference type="AlphaFoldDB" id="A0A3D8VJ40"/>
<dbReference type="EMBL" id="QTJR01000001">
    <property type="protein sequence ID" value="RDY69376.1"/>
    <property type="molecule type" value="Genomic_DNA"/>
</dbReference>
<dbReference type="Proteomes" id="UP000256829">
    <property type="component" value="Unassembled WGS sequence"/>
</dbReference>
<reference evidence="1 2" key="1">
    <citation type="submission" date="2018-08" db="EMBL/GenBank/DDBJ databases">
        <title>Lysobacter soli KCTC 22011, whole genome shotgun sequence.</title>
        <authorList>
            <person name="Zhang X."/>
            <person name="Feng G."/>
            <person name="Zhu H."/>
        </authorList>
    </citation>
    <scope>NUCLEOTIDE SEQUENCE [LARGE SCALE GENOMIC DNA]</scope>
    <source>
        <strain evidence="1 2">KCTC 22011</strain>
    </source>
</reference>
<comment type="caution">
    <text evidence="1">The sequence shown here is derived from an EMBL/GenBank/DDBJ whole genome shotgun (WGS) entry which is preliminary data.</text>
</comment>
<protein>
    <submittedName>
        <fullName evidence="1">DUF3011 domain-containing protein</fullName>
    </submittedName>
</protein>
<evidence type="ECO:0000313" key="1">
    <source>
        <dbReference type="EMBL" id="RDY69376.1"/>
    </source>
</evidence>
<dbReference type="Pfam" id="PF11218">
    <property type="entry name" value="DUF3011"/>
    <property type="match status" value="2"/>
</dbReference>
<accession>A0A3D8VJ40</accession>